<evidence type="ECO:0000313" key="2">
    <source>
        <dbReference type="Proteomes" id="UP000032434"/>
    </source>
</evidence>
<protein>
    <submittedName>
        <fullName evidence="1">Uncharacterized protein</fullName>
    </submittedName>
</protein>
<dbReference type="PATRIC" id="fig|35623.3.peg.406"/>
<gene>
    <name evidence="1" type="ORF">Aocu_04060</name>
</gene>
<dbReference type="InParanoid" id="A0A061AAQ7"/>
<dbReference type="RefSeq" id="WP_159444502.1">
    <property type="nucleotide sequence ID" value="NZ_FUZK01000003.1"/>
</dbReference>
<proteinExistence type="predicted"/>
<dbReference type="AlphaFoldDB" id="A0A061AAQ7"/>
<dbReference type="Proteomes" id="UP000032434">
    <property type="component" value="Chromosome 1"/>
</dbReference>
<dbReference type="STRING" id="35623.Aocu_04060"/>
<dbReference type="HOGENOM" id="CLU_046245_1_1_14"/>
<name>A0A061AAQ7_9MOLU</name>
<dbReference type="Gene3D" id="3.30.460.40">
    <property type="match status" value="1"/>
</dbReference>
<reference evidence="2" key="1">
    <citation type="submission" date="2014-05" db="EMBL/GenBank/DDBJ databases">
        <authorList>
            <person name="Kube M."/>
        </authorList>
    </citation>
    <scope>NUCLEOTIDE SEQUENCE [LARGE SCALE GENOMIC DNA]</scope>
</reference>
<keyword evidence="2" id="KW-1185">Reference proteome</keyword>
<dbReference type="EMBL" id="LK028559">
    <property type="protein sequence ID" value="CDR30479.1"/>
    <property type="molecule type" value="Genomic_DNA"/>
</dbReference>
<evidence type="ECO:0000313" key="1">
    <source>
        <dbReference type="EMBL" id="CDR30479.1"/>
    </source>
</evidence>
<dbReference type="InterPro" id="IPR039498">
    <property type="entry name" value="NTP_transf_5"/>
</dbReference>
<sequence>MRQELISLFTAKAKSITYKFDVKDEKSFLELLTMHGLVGYFYETIDPNGFKEPRYLLKFKQIFQSYISKDVKQQEVIKNLESIFTNEEIPFIFLKGVPLKKIYPNTYERTMGDIDILVKKDDFSKAKEVLEKNNYKYLSATTHHHVYESSSLMEVELHQSITSIVDYDSKGLLDDCWSYVMEKEGKLSFDPSFEYVYLLTHLARHIKTSGVGLRNLIDLEIYLKHHQKDMDQKRLEILLNRVGLQTMHERLLSLLDGLYREKPMTDKDEMVLDYIIKSGVHGLGKEHNYYESKKTYETKKLKKSKFRYFLSEVFPRRTYIMEHYPYLKKYPILLPYAWMVRILKQVFRKPKDTKMRLKAITNDKKTSDIENVYNTLGL</sequence>
<dbReference type="KEGG" id="aoc:Aocu_04060"/>
<dbReference type="Pfam" id="PF14907">
    <property type="entry name" value="NTP_transf_5"/>
    <property type="match status" value="1"/>
</dbReference>
<organism evidence="1 2">
    <name type="scientific">Acholeplasma oculi</name>
    <dbReference type="NCBI Taxonomy" id="35623"/>
    <lineage>
        <taxon>Bacteria</taxon>
        <taxon>Bacillati</taxon>
        <taxon>Mycoplasmatota</taxon>
        <taxon>Mollicutes</taxon>
        <taxon>Acholeplasmatales</taxon>
        <taxon>Acholeplasmataceae</taxon>
        <taxon>Acholeplasma</taxon>
    </lineage>
</organism>
<accession>A0A061AAQ7</accession>